<accession>H5Y4Q4</accession>
<dbReference type="OrthoDB" id="3171015at2"/>
<gene>
    <name evidence="2" type="ORF">DesyoDRAFT_2736</name>
</gene>
<feature type="compositionally biased region" description="Acidic residues" evidence="1">
    <location>
        <begin position="166"/>
        <end position="188"/>
    </location>
</feature>
<dbReference type="PANTHER" id="PTHR30032:SF8">
    <property type="entry name" value="GERMINATION-SPECIFIC N-ACETYLMURAMOYL-L-ALANINE AMIDASE"/>
    <property type="match status" value="1"/>
</dbReference>
<dbReference type="Pfam" id="PF04122">
    <property type="entry name" value="CW_binding_2"/>
    <property type="match status" value="3"/>
</dbReference>
<dbReference type="InterPro" id="IPR007253">
    <property type="entry name" value="Cell_wall-bd_2"/>
</dbReference>
<feature type="region of interest" description="Disordered" evidence="1">
    <location>
        <begin position="1380"/>
        <end position="1418"/>
    </location>
</feature>
<dbReference type="RefSeq" id="WP_007783848.1">
    <property type="nucleotide sequence ID" value="NZ_CM001441.1"/>
</dbReference>
<protein>
    <submittedName>
        <fullName evidence="2">Cell wall-binding protein</fullName>
    </submittedName>
</protein>
<dbReference type="HOGENOM" id="CLU_235981_0_0_9"/>
<dbReference type="Proteomes" id="UP000005104">
    <property type="component" value="Chromosome"/>
</dbReference>
<reference evidence="2 3" key="1">
    <citation type="submission" date="2011-11" db="EMBL/GenBank/DDBJ databases">
        <title>The Noncontiguous Finished genome of Desulfosporosinus youngiae DSM 17734.</title>
        <authorList>
            <consortium name="US DOE Joint Genome Institute (JGI-PGF)"/>
            <person name="Lucas S."/>
            <person name="Han J."/>
            <person name="Lapidus A."/>
            <person name="Cheng J.-F."/>
            <person name="Goodwin L."/>
            <person name="Pitluck S."/>
            <person name="Peters L."/>
            <person name="Ovchinnikova G."/>
            <person name="Lu M."/>
            <person name="Land M.L."/>
            <person name="Hauser L."/>
            <person name="Pester M."/>
            <person name="Spring S."/>
            <person name="Ollivier B."/>
            <person name="Rattei T."/>
            <person name="Klenk H.-P."/>
            <person name="Wagner M."/>
            <person name="Loy A."/>
            <person name="Woyke T.J."/>
        </authorList>
    </citation>
    <scope>NUCLEOTIDE SEQUENCE [LARGE SCALE GENOMIC DNA]</scope>
    <source>
        <strain evidence="2 3">DSM 17734</strain>
    </source>
</reference>
<proteinExistence type="predicted"/>
<evidence type="ECO:0000256" key="1">
    <source>
        <dbReference type="SAM" id="MobiDB-lite"/>
    </source>
</evidence>
<evidence type="ECO:0000313" key="2">
    <source>
        <dbReference type="EMBL" id="EHQ89790.1"/>
    </source>
</evidence>
<sequence>MEMKRKSVIRMRRSLAFILTFIMAFYMSFACEMNALARDYGDKNLQGSEQALTVVFAPHGGVFKDDGRTEPRETIFFTDSIDNDNQYYKIIADTDIPELEERSGYVLEGWYLKGKKLAEGDRIFNDVTFDARWSEPDSAVNPGPDPEAAADADINPGTDSGVEAGLDADSDPDADGDTDTDAGIDEGTDPGLDTGGDIDSGTENGSGETGLEENSENSEAVLQGEEISVAFNPQGGIFKDDETKEIRGFIFFANNTDNDNQYYKLADGEDIPLLAERPGYSFEGWYCQGTKLEAGSRIFDGAAFEARWSEAVTVNLLAADSEFKEFGEKEFTVEGEEVTLFFDPKGGAFADDGAAETRELALPADELDGDHYYYSIISAEDIPELADRPGYTFAGWYFEGEKLAAGDHLYGELIQFDAKWKGTNTATVNENVKGLFGGTLPLIKFGGAGQMAQLSVQALAEPKSAETLAAVAAALSIAEPDVNSAVQLDIDLVSGTVGPYGVVITMPVPQALAGADRIAAIHYGSTTEAVRCEISEDGDSLSFTLESFSPVVLMAGGAPDYATVYIENVRGGVLAVFNSKDVKLLPVGENVQVAIGDTLYMLAYPMEDGKGTIASVGTRAETTGGRPIPLVGPYGGTYTLTVTQDTILTTTFERRADDSLSVQPAEEGFPVGAGETGRSISTTLKAYRNGDVLSGATFAKSGEKSGFEFTLTEDGLLTSAGEVELGRYTVYVDVTYDGETYAELPVTINSGSAVTIEQYLANNVRSDLLNMCFDKSLAYAQGTGMETVLNNGYAAFPMYNYDNFAGVYTADGKKVAATDNAVPQAENHYFMRHANNEGELYSLTVRSLPSGSSGAKEFGEKEFTVTDEVVTLFFDPKGGAFENNGTTETREVVLPARELDDDGYYYSIISAGNIPVLADRPGYTFEGWYFDGEKLEAGDHIYGELIQFDAKWRGTNTATVDETVKGFFGGALPLIKFGGAGQTAQLSVQALAEPKSSETLTADAAALNITSPEVDSAVQLDIDLVSGTVGTYGVIITMPVPEALANADEIAAIHYGQTTEAVRCEISEDGDTLSFTLESFSPVVLLAGKAPEYATVYIENVRGGVLAAFNSRDVKLLPVGENVQVAIGDTLHMLAYPMEDGKGKIESVATEAETTGGRPILLDGPYYGTYTLTVTQDTILSTTFERVAADDDSISVMPAQESFPVAAGETGTSISTTLRAYRNGNLLTGATFAKSAEESGFDFALTEGGVLTGEGEVELGCYTVYVDVTYGGETYEGLPAAINSGSSVTIEQYLANNVRSDLLNMCFDKSLAYAQGTRMETVLNNGYAAFPIYNYDTFAGVYTADGRKAADSDNAVPQIKNHYFVRHTNNEGALYSLTVQSLPGGSADDDDNNDNDDDSDSGSSGSSGSTAKDKYVPNSSIVEKASEVRVTLTGSSSKISSAQLKKLIDKNKDKPIVFNGADYTITFAPGSMQATAGQTGIDFGLKTAVAAGSINLPDSDAGNLVLVLSFKHSGALPGEAAVRVKAGSSYAGQTLHYYYYNESTDQLEYRQSVRVDSQGFVTVNQDHCSDYVLLTQKLTVKEIGLARIYGESRYDTAVEIAKAYFSAGADTVILARGDVSADALPAVPLAKKLDAPILLTPPDHLPDSVLAQIQALGAKKVIITGGIGAVLPAVSDQLAAQGISVERIYGTTQYETAYEIAKALGSGAGQAVLVNGNSGQGSFADALSIASWAGYQGVPILYAGGEGETLPEATARAFNELGVSQTLLIGGTAVLPQGLESLVPNAKRYDGIDRYGTNARVLANLQPDPQAIYVVSGRDFADALSAAAVAAQNNAWLLLAGYQGEGGSNGLTLEQQALLQSAKEKVEEVRIFGGTMAVPQSTLEAVKALLED</sequence>
<name>H5Y4Q4_9FIRM</name>
<feature type="region of interest" description="Disordered" evidence="1">
    <location>
        <begin position="133"/>
        <end position="220"/>
    </location>
</feature>
<dbReference type="EMBL" id="CM001441">
    <property type="protein sequence ID" value="EHQ89790.1"/>
    <property type="molecule type" value="Genomic_DNA"/>
</dbReference>
<dbReference type="PANTHER" id="PTHR30032">
    <property type="entry name" value="N-ACETYLMURAMOYL-L-ALANINE AMIDASE-RELATED"/>
    <property type="match status" value="1"/>
</dbReference>
<dbReference type="InterPro" id="IPR051922">
    <property type="entry name" value="Bact_Sporulation_Assoc"/>
</dbReference>
<keyword evidence="3" id="KW-1185">Reference proteome</keyword>
<organism evidence="2 3">
    <name type="scientific">Desulfosporosinus youngiae DSM 17734</name>
    <dbReference type="NCBI Taxonomy" id="768710"/>
    <lineage>
        <taxon>Bacteria</taxon>
        <taxon>Bacillati</taxon>
        <taxon>Bacillota</taxon>
        <taxon>Clostridia</taxon>
        <taxon>Eubacteriales</taxon>
        <taxon>Desulfitobacteriaceae</taxon>
        <taxon>Desulfosporosinus</taxon>
    </lineage>
</organism>
<dbReference type="eggNOG" id="COG2247">
    <property type="taxonomic scope" value="Bacteria"/>
</dbReference>
<dbReference type="PROSITE" id="PS51257">
    <property type="entry name" value="PROKAR_LIPOPROTEIN"/>
    <property type="match status" value="1"/>
</dbReference>
<dbReference type="STRING" id="768710.DesyoDRAFT_2736"/>
<feature type="compositionally biased region" description="Acidic residues" evidence="1">
    <location>
        <begin position="1387"/>
        <end position="1400"/>
    </location>
</feature>
<evidence type="ECO:0000313" key="3">
    <source>
        <dbReference type="Proteomes" id="UP000005104"/>
    </source>
</evidence>
<dbReference type="Gene3D" id="3.40.50.12090">
    <property type="match status" value="1"/>
</dbReference>